<keyword evidence="3" id="KW-1185">Reference proteome</keyword>
<proteinExistence type="predicted"/>
<dbReference type="Proteomes" id="UP000253345">
    <property type="component" value="Unassembled WGS sequence"/>
</dbReference>
<dbReference type="EMBL" id="QPJL01000005">
    <property type="protein sequence ID" value="RCW85793.1"/>
    <property type="molecule type" value="Genomic_DNA"/>
</dbReference>
<sequence>MNAGLALLLIAATAGGAMAQDRPASVDWLIAASADPGRTVIDLGEYHLDGSGVVALDPLTGLATPPAKSLPTSTAQVHVIQAHQDGFDDTAALMLTLGRGKPVCGVLLGGFGVDTGLAALANQSHAEKLDGYGRILDLAGSDLFTALEPQLPMEEPAGFVTLPEGTRFPVSRSGYGDGAYHLFRLNDAQDAPVALYIDFIGDRKGEWIDPPPCANV</sequence>
<dbReference type="RefSeq" id="WP_114348599.1">
    <property type="nucleotide sequence ID" value="NZ_QPJL01000005.1"/>
</dbReference>
<dbReference type="OrthoDB" id="7778956at2"/>
<gene>
    <name evidence="2" type="ORF">DFP89_10559</name>
</gene>
<evidence type="ECO:0000313" key="2">
    <source>
        <dbReference type="EMBL" id="RCW85793.1"/>
    </source>
</evidence>
<keyword evidence="1" id="KW-0732">Signal</keyword>
<accession>A0A368Z014</accession>
<name>A0A368Z014_9RHOB</name>
<organism evidence="2 3">
    <name type="scientific">Paracoccus lutimaris</name>
    <dbReference type="NCBI Taxonomy" id="1490030"/>
    <lineage>
        <taxon>Bacteria</taxon>
        <taxon>Pseudomonadati</taxon>
        <taxon>Pseudomonadota</taxon>
        <taxon>Alphaproteobacteria</taxon>
        <taxon>Rhodobacterales</taxon>
        <taxon>Paracoccaceae</taxon>
        <taxon>Paracoccus</taxon>
    </lineage>
</organism>
<comment type="caution">
    <text evidence="2">The sequence shown here is derived from an EMBL/GenBank/DDBJ whole genome shotgun (WGS) entry which is preliminary data.</text>
</comment>
<evidence type="ECO:0000256" key="1">
    <source>
        <dbReference type="SAM" id="SignalP"/>
    </source>
</evidence>
<dbReference type="InterPro" id="IPR025335">
    <property type="entry name" value="DUF4241"/>
</dbReference>
<protein>
    <submittedName>
        <fullName evidence="2">Uncharacterized protein DUF4241</fullName>
    </submittedName>
</protein>
<evidence type="ECO:0000313" key="3">
    <source>
        <dbReference type="Proteomes" id="UP000253345"/>
    </source>
</evidence>
<feature type="chain" id="PRO_5016760258" evidence="1">
    <location>
        <begin position="20"/>
        <end position="216"/>
    </location>
</feature>
<dbReference type="AlphaFoldDB" id="A0A368Z014"/>
<reference evidence="2 3" key="1">
    <citation type="submission" date="2018-07" db="EMBL/GenBank/DDBJ databases">
        <title>Genomic Encyclopedia of Type Strains, Phase III (KMG-III): the genomes of soil and plant-associated and newly described type strains.</title>
        <authorList>
            <person name="Whitman W."/>
        </authorList>
    </citation>
    <scope>NUCLEOTIDE SEQUENCE [LARGE SCALE GENOMIC DNA]</scope>
    <source>
        <strain evidence="2 3">CECT 8525</strain>
    </source>
</reference>
<feature type="signal peptide" evidence="1">
    <location>
        <begin position="1"/>
        <end position="19"/>
    </location>
</feature>
<dbReference type="Pfam" id="PF14025">
    <property type="entry name" value="DUF4241"/>
    <property type="match status" value="1"/>
</dbReference>